<proteinExistence type="predicted"/>
<keyword evidence="15" id="KW-1185">Reference proteome</keyword>
<feature type="disulfide bond" evidence="12">
    <location>
        <begin position="332"/>
        <end position="341"/>
    </location>
</feature>
<dbReference type="CDD" id="cd00055">
    <property type="entry name" value="EGF_Lam"/>
    <property type="match status" value="6"/>
</dbReference>
<dbReference type="Pfam" id="PF00053">
    <property type="entry name" value="EGF_laminin"/>
    <property type="match status" value="7"/>
</dbReference>
<feature type="domain" description="Laminin EGF-like" evidence="13">
    <location>
        <begin position="360"/>
        <end position="415"/>
    </location>
</feature>
<dbReference type="PRINTS" id="PR00011">
    <property type="entry name" value="EGFLAMININ"/>
</dbReference>
<dbReference type="FunFam" id="2.10.25.10:FF:000280">
    <property type="entry name" value="Laminin subunit beta 4"/>
    <property type="match status" value="1"/>
</dbReference>
<evidence type="ECO:0000256" key="1">
    <source>
        <dbReference type="ARBA" id="ARBA00004302"/>
    </source>
</evidence>
<reference evidence="14 15" key="1">
    <citation type="submission" date="2024-08" db="EMBL/GenBank/DDBJ databases">
        <title>Gnathostoma spinigerum genome.</title>
        <authorList>
            <person name="Gonzalez-Bertolin B."/>
            <person name="Monzon S."/>
            <person name="Zaballos A."/>
            <person name="Jimenez P."/>
            <person name="Dekumyoy P."/>
            <person name="Varona S."/>
            <person name="Cuesta I."/>
            <person name="Sumanam S."/>
            <person name="Adisakwattana P."/>
            <person name="Gasser R.B."/>
            <person name="Hernandez-Gonzalez A."/>
            <person name="Young N.D."/>
            <person name="Perteguer M.J."/>
        </authorList>
    </citation>
    <scope>NUCLEOTIDE SEQUENCE [LARGE SCALE GENOMIC DNA]</scope>
    <source>
        <strain evidence="14">AL3</strain>
        <tissue evidence="14">Liver</tissue>
    </source>
</reference>
<feature type="domain" description="Laminin EGF-like" evidence="13">
    <location>
        <begin position="49"/>
        <end position="96"/>
    </location>
</feature>
<evidence type="ECO:0000259" key="13">
    <source>
        <dbReference type="PROSITE" id="PS50027"/>
    </source>
</evidence>
<feature type="domain" description="Laminin EGF-like" evidence="13">
    <location>
        <begin position="144"/>
        <end position="193"/>
    </location>
</feature>
<dbReference type="InterPro" id="IPR000742">
    <property type="entry name" value="EGF"/>
</dbReference>
<organism evidence="14 15">
    <name type="scientific">Gnathostoma spinigerum</name>
    <dbReference type="NCBI Taxonomy" id="75299"/>
    <lineage>
        <taxon>Eukaryota</taxon>
        <taxon>Metazoa</taxon>
        <taxon>Ecdysozoa</taxon>
        <taxon>Nematoda</taxon>
        <taxon>Chromadorea</taxon>
        <taxon>Rhabditida</taxon>
        <taxon>Spirurina</taxon>
        <taxon>Gnathostomatomorpha</taxon>
        <taxon>Gnathostomatoidea</taxon>
        <taxon>Gnathostomatidae</taxon>
        <taxon>Gnathostoma</taxon>
    </lineage>
</organism>
<evidence type="ECO:0000256" key="5">
    <source>
        <dbReference type="ARBA" id="ARBA00022737"/>
    </source>
</evidence>
<comment type="caution">
    <text evidence="14">The sequence shown here is derived from an EMBL/GenBank/DDBJ whole genome shotgun (WGS) entry which is preliminary data.</text>
</comment>
<evidence type="ECO:0000313" key="14">
    <source>
        <dbReference type="EMBL" id="MFH4984454.1"/>
    </source>
</evidence>
<feature type="disulfide bond" evidence="12">
    <location>
        <begin position="49"/>
        <end position="61"/>
    </location>
</feature>
<dbReference type="PANTHER" id="PTHR10574">
    <property type="entry name" value="NETRIN/LAMININ-RELATED"/>
    <property type="match status" value="1"/>
</dbReference>
<keyword evidence="11 12" id="KW-0424">Laminin EGF-like domain</keyword>
<feature type="disulfide bond" evidence="12">
    <location>
        <begin position="51"/>
        <end position="68"/>
    </location>
</feature>
<dbReference type="Gene3D" id="2.170.300.10">
    <property type="entry name" value="Tie2 ligand-binding domain superfamily"/>
    <property type="match status" value="1"/>
</dbReference>
<feature type="domain" description="Laminin EGF-like" evidence="13">
    <location>
        <begin position="257"/>
        <end position="308"/>
    </location>
</feature>
<comment type="subcellular location">
    <subcellularLocation>
        <location evidence="1">Secreted</location>
        <location evidence="1">Extracellular space</location>
        <location evidence="1">Extracellular matrix</location>
        <location evidence="1">Basement membrane</location>
    </subcellularLocation>
</comment>
<dbReference type="SUPFAM" id="SSF57196">
    <property type="entry name" value="EGF/Laminin"/>
    <property type="match status" value="7"/>
</dbReference>
<feature type="domain" description="Laminin EGF-like" evidence="13">
    <location>
        <begin position="97"/>
        <end position="143"/>
    </location>
</feature>
<dbReference type="FunFam" id="2.10.25.10:FF:000065">
    <property type="entry name" value="Laminin subunit beta 1"/>
    <property type="match status" value="1"/>
</dbReference>
<dbReference type="SMART" id="SM00181">
    <property type="entry name" value="EGF"/>
    <property type="match status" value="5"/>
</dbReference>
<protein>
    <recommendedName>
        <fullName evidence="13">Laminin EGF-like domain-containing protein</fullName>
    </recommendedName>
</protein>
<evidence type="ECO:0000256" key="10">
    <source>
        <dbReference type="ARBA" id="ARBA00023180"/>
    </source>
</evidence>
<evidence type="ECO:0000256" key="9">
    <source>
        <dbReference type="ARBA" id="ARBA00023157"/>
    </source>
</evidence>
<dbReference type="PROSITE" id="PS01248">
    <property type="entry name" value="EGF_LAM_1"/>
    <property type="match status" value="4"/>
</dbReference>
<feature type="disulfide bond" evidence="12">
    <location>
        <begin position="388"/>
        <end position="397"/>
    </location>
</feature>
<dbReference type="Proteomes" id="UP001608902">
    <property type="component" value="Unassembled WGS sequence"/>
</dbReference>
<dbReference type="InterPro" id="IPR002049">
    <property type="entry name" value="LE_dom"/>
</dbReference>
<keyword evidence="7" id="KW-0130">Cell adhesion</keyword>
<dbReference type="EMBL" id="JBGFUD010017724">
    <property type="protein sequence ID" value="MFH4984454.1"/>
    <property type="molecule type" value="Genomic_DNA"/>
</dbReference>
<dbReference type="Pfam" id="PF24973">
    <property type="entry name" value="EGF_LMN_ATRN"/>
    <property type="match status" value="1"/>
</dbReference>
<dbReference type="Gene3D" id="2.10.25.10">
    <property type="entry name" value="Laminin"/>
    <property type="match status" value="6"/>
</dbReference>
<feature type="disulfide bond" evidence="12">
    <location>
        <begin position="163"/>
        <end position="172"/>
    </location>
</feature>
<sequence>MHVINRLEFDRYQCRHDVLSLKPTSELSDVCTRYICPVAAIVFNQSFDCDCDPTGSVSGICAPKGGQCECKPNVVGRRCDQCAMGTYGFGPLGCTACECDSVGSLSNICDRQSGQCVCRERGITGRQCNECQPGFWSFPDCRVCQCNDHASVCDQKTGACIECRDLTDGHYCDRCKDGYYGDPRLGVNLPCKPCPCPGGVDSGYQHADTCYLRTMGDSDSPDVVCNCRTGYTGARCASCAVNYWGNPGELGGTCERCECNGNIDPAVPGGCDPTTGECVLCLHNTEGAQCENCKDGYYGDAKIRSCQRCVCNELGTNKTAGACDRISGQCVCLQNVVGLQCDGCAPLHFDLASGNGCASCDCDVTGVIADSNGEPLLQCNTLDGQCACKPGRGGRTCSDCEDYYWGDPMRGECERCRCDPVGSSSQQCDRNNGTCFCLPGSGGMSSSDFLL</sequence>
<name>A0ABD6F2X2_9BILA</name>
<dbReference type="FunFam" id="2.10.25.10:FF:000011">
    <property type="entry name" value="Cadherin EGF LAG seven-pass G-type receptor"/>
    <property type="match status" value="1"/>
</dbReference>
<comment type="caution">
    <text evidence="12">Lacks conserved residue(s) required for the propagation of feature annotation.</text>
</comment>
<evidence type="ECO:0000256" key="12">
    <source>
        <dbReference type="PROSITE-ProRule" id="PRU00460"/>
    </source>
</evidence>
<dbReference type="AlphaFoldDB" id="A0ABD6F2X2"/>
<keyword evidence="4" id="KW-0732">Signal</keyword>
<evidence type="ECO:0000256" key="4">
    <source>
        <dbReference type="ARBA" id="ARBA00022729"/>
    </source>
</evidence>
<dbReference type="FunFam" id="2.10.25.10:FF:000561">
    <property type="entry name" value="Wing blister, isoform B"/>
    <property type="match status" value="1"/>
</dbReference>
<dbReference type="PROSITE" id="PS50027">
    <property type="entry name" value="EGF_LAM_2"/>
    <property type="match status" value="6"/>
</dbReference>
<feature type="domain" description="Laminin EGF-like" evidence="13">
    <location>
        <begin position="309"/>
        <end position="359"/>
    </location>
</feature>
<keyword evidence="2" id="KW-0964">Secreted</keyword>
<dbReference type="GO" id="GO:0007155">
    <property type="term" value="P:cell adhesion"/>
    <property type="evidence" value="ECO:0007669"/>
    <property type="project" value="UniProtKB-KW"/>
</dbReference>
<evidence type="ECO:0000256" key="3">
    <source>
        <dbReference type="ARBA" id="ARBA00022530"/>
    </source>
</evidence>
<keyword evidence="6" id="KW-0084">Basement membrane</keyword>
<dbReference type="GO" id="GO:0048513">
    <property type="term" value="P:animal organ development"/>
    <property type="evidence" value="ECO:0007669"/>
    <property type="project" value="UniProtKB-ARBA"/>
</dbReference>
<evidence type="ECO:0000313" key="15">
    <source>
        <dbReference type="Proteomes" id="UP001608902"/>
    </source>
</evidence>
<evidence type="ECO:0000256" key="8">
    <source>
        <dbReference type="ARBA" id="ARBA00023054"/>
    </source>
</evidence>
<dbReference type="FunFam" id="2.10.25.10:FF:000105">
    <property type="entry name" value="laminin subunit gamma-1"/>
    <property type="match status" value="1"/>
</dbReference>
<dbReference type="FunFam" id="2.10.25.10:FF:000224">
    <property type="entry name" value="Usherin"/>
    <property type="match status" value="1"/>
</dbReference>
<feature type="disulfide bond" evidence="12">
    <location>
        <begin position="99"/>
        <end position="116"/>
    </location>
</feature>
<dbReference type="GO" id="GO:0005604">
    <property type="term" value="C:basement membrane"/>
    <property type="evidence" value="ECO:0007669"/>
    <property type="project" value="UniProtKB-SubCell"/>
</dbReference>
<feature type="disulfide bond" evidence="12">
    <location>
        <begin position="70"/>
        <end position="79"/>
    </location>
</feature>
<dbReference type="FunFam" id="2.10.25.10:FF:000130">
    <property type="entry name" value="Laminin subunit beta 1"/>
    <property type="match status" value="1"/>
</dbReference>
<dbReference type="InterPro" id="IPR056863">
    <property type="entry name" value="LMN_ATRN_NET-like_EGF"/>
</dbReference>
<evidence type="ECO:0000256" key="6">
    <source>
        <dbReference type="ARBA" id="ARBA00022869"/>
    </source>
</evidence>
<keyword evidence="3" id="KW-0272">Extracellular matrix</keyword>
<gene>
    <name evidence="14" type="ORF">AB6A40_011163</name>
</gene>
<feature type="disulfide bond" evidence="12">
    <location>
        <begin position="281"/>
        <end position="290"/>
    </location>
</feature>
<evidence type="ECO:0000256" key="11">
    <source>
        <dbReference type="ARBA" id="ARBA00023292"/>
    </source>
</evidence>
<keyword evidence="8" id="KW-0175">Coiled coil</keyword>
<dbReference type="SMART" id="SM00180">
    <property type="entry name" value="EGF_Lam"/>
    <property type="match status" value="7"/>
</dbReference>
<keyword evidence="5" id="KW-0677">Repeat</keyword>
<dbReference type="GO" id="GO:0048468">
    <property type="term" value="P:cell development"/>
    <property type="evidence" value="ECO:0007669"/>
    <property type="project" value="UniProtKB-ARBA"/>
</dbReference>
<dbReference type="PANTHER" id="PTHR10574:SF375">
    <property type="entry name" value="LAMININ SUBUNIT BETA-1"/>
    <property type="match status" value="1"/>
</dbReference>
<keyword evidence="9 12" id="KW-1015">Disulfide bond</keyword>
<evidence type="ECO:0000256" key="7">
    <source>
        <dbReference type="ARBA" id="ARBA00022889"/>
    </source>
</evidence>
<feature type="disulfide bond" evidence="12">
    <location>
        <begin position="97"/>
        <end position="109"/>
    </location>
</feature>
<accession>A0ABD6F2X2</accession>
<dbReference type="InterPro" id="IPR050440">
    <property type="entry name" value="Laminin/Netrin_ECM"/>
</dbReference>
<keyword evidence="10" id="KW-0325">Glycoprotein</keyword>
<evidence type="ECO:0000256" key="2">
    <source>
        <dbReference type="ARBA" id="ARBA00022525"/>
    </source>
</evidence>